<protein>
    <submittedName>
        <fullName evidence="2">Uncharacterized protein</fullName>
    </submittedName>
</protein>
<evidence type="ECO:0000256" key="1">
    <source>
        <dbReference type="SAM" id="MobiDB-lite"/>
    </source>
</evidence>
<feature type="region of interest" description="Disordered" evidence="1">
    <location>
        <begin position="93"/>
        <end position="113"/>
    </location>
</feature>
<name>A0AA97PRW1_PYRO3</name>
<dbReference type="AlphaFoldDB" id="A0AA97PRW1"/>
<feature type="region of interest" description="Disordered" evidence="1">
    <location>
        <begin position="1"/>
        <end position="45"/>
    </location>
</feature>
<gene>
    <name evidence="2" type="ORF">OOU_Y34scaffold00068g5</name>
</gene>
<feature type="compositionally biased region" description="Acidic residues" evidence="1">
    <location>
        <begin position="93"/>
        <end position="102"/>
    </location>
</feature>
<organism evidence="2">
    <name type="scientific">Pyricularia oryzae (strain Y34)</name>
    <name type="common">Rice blast fungus</name>
    <name type="synonym">Magnaporthe oryzae</name>
    <dbReference type="NCBI Taxonomy" id="1143189"/>
    <lineage>
        <taxon>Eukaryota</taxon>
        <taxon>Fungi</taxon>
        <taxon>Dikarya</taxon>
        <taxon>Ascomycota</taxon>
        <taxon>Pezizomycotina</taxon>
        <taxon>Sordariomycetes</taxon>
        <taxon>Sordariomycetidae</taxon>
        <taxon>Magnaporthales</taxon>
        <taxon>Pyriculariaceae</taxon>
        <taxon>Pyricularia</taxon>
    </lineage>
</organism>
<accession>A0AA97PRW1</accession>
<dbReference type="EMBL" id="JH793642">
    <property type="protein sequence ID" value="ELQ44672.1"/>
    <property type="molecule type" value="Genomic_DNA"/>
</dbReference>
<reference evidence="2" key="1">
    <citation type="journal article" date="2012" name="PLoS Genet.">
        <title>Comparative analysis of the genomes of two field isolates of the rice blast fungus Magnaporthe oryzae.</title>
        <authorList>
            <person name="Xue M."/>
            <person name="Yang J."/>
            <person name="Li Z."/>
            <person name="Hu S."/>
            <person name="Yao N."/>
            <person name="Dean R.A."/>
            <person name="Zhao W."/>
            <person name="Shen M."/>
            <person name="Zhang H."/>
            <person name="Li C."/>
            <person name="Liu L."/>
            <person name="Cao L."/>
            <person name="Xu X."/>
            <person name="Xing Y."/>
            <person name="Hsiang T."/>
            <person name="Zhang Z."/>
            <person name="Xu J.R."/>
            <person name="Peng Y.L."/>
        </authorList>
    </citation>
    <scope>NUCLEOTIDE SEQUENCE</scope>
    <source>
        <strain evidence="2">Y34</strain>
    </source>
</reference>
<feature type="compositionally biased region" description="Low complexity" evidence="1">
    <location>
        <begin position="10"/>
        <end position="32"/>
    </location>
</feature>
<feature type="region of interest" description="Disordered" evidence="1">
    <location>
        <begin position="386"/>
        <end position="408"/>
    </location>
</feature>
<feature type="compositionally biased region" description="Basic and acidic residues" evidence="1">
    <location>
        <begin position="395"/>
        <end position="408"/>
    </location>
</feature>
<evidence type="ECO:0000313" key="2">
    <source>
        <dbReference type="EMBL" id="ELQ44672.1"/>
    </source>
</evidence>
<feature type="compositionally biased region" description="Polar residues" evidence="1">
    <location>
        <begin position="33"/>
        <end position="44"/>
    </location>
</feature>
<dbReference type="Proteomes" id="UP000011086">
    <property type="component" value="Unassembled WGS sequence"/>
</dbReference>
<proteinExistence type="predicted"/>
<sequence length="426" mass="46999">MPPKRKSTGSTSSPKRARASSSGAASNEASSAPQDATATPQLSAASKRAIDQLLDRWSEVSCSKNLEKGIQDSLADSKKPFEYVCQCQSPFESLEDDDEEGGNQETQDAAPAAASDGVLQALPPHDNVACSHGEDGICGKAAAEHPEHPWAIMRAAVHKFNSTWMHLDVRDPDVVGMYTSNDHHGYGWVQVFQNLILDYQVGRLRENWREQWLICTVMGRLAMQAYKSPMFMIEDGDGIDDLFLLIWSLFLDMLATLEGAGQLDPSTTEVKDLGQVMACFIISAQQLRNVHMMEKPARNSKPESFDAYRIDGYIVAYAQRHNITLQMPEPYRTKAAEETAGASPDMLPAPAAKQYWGFEQRLEEYEDQYKGAWAKASKQQGIIGGDSLDITSWKPADRKKSADGQKDPLPRQVIKALKDGMIVGLG</sequence>